<keyword evidence="2" id="KW-1185">Reference proteome</keyword>
<organism evidence="1 2">
    <name type="scientific">Phomopsis amygdali</name>
    <name type="common">Fusicoccum amygdali</name>
    <dbReference type="NCBI Taxonomy" id="1214568"/>
    <lineage>
        <taxon>Eukaryota</taxon>
        <taxon>Fungi</taxon>
        <taxon>Dikarya</taxon>
        <taxon>Ascomycota</taxon>
        <taxon>Pezizomycotina</taxon>
        <taxon>Sordariomycetes</taxon>
        <taxon>Sordariomycetidae</taxon>
        <taxon>Diaporthales</taxon>
        <taxon>Diaporthaceae</taxon>
        <taxon>Diaporthe</taxon>
    </lineage>
</organism>
<accession>A0AAD9W764</accession>
<reference evidence="1" key="1">
    <citation type="submission" date="2023-06" db="EMBL/GenBank/DDBJ databases">
        <authorList>
            <person name="Noh H."/>
        </authorList>
    </citation>
    <scope>NUCLEOTIDE SEQUENCE</scope>
    <source>
        <strain evidence="1">DUCC20226</strain>
    </source>
</reference>
<gene>
    <name evidence="1" type="ORF">N8I77_002943</name>
</gene>
<dbReference type="AlphaFoldDB" id="A0AAD9W764"/>
<dbReference type="Proteomes" id="UP001265746">
    <property type="component" value="Unassembled WGS sequence"/>
</dbReference>
<evidence type="ECO:0000313" key="2">
    <source>
        <dbReference type="Proteomes" id="UP001265746"/>
    </source>
</evidence>
<dbReference type="EMBL" id="JAUJFL010000002">
    <property type="protein sequence ID" value="KAK2609446.1"/>
    <property type="molecule type" value="Genomic_DNA"/>
</dbReference>
<sequence length="269" mass="30688">MRKLELRNDFGTRTCTTVVVDAWKVACWRTSSLVVHHTLVLAALLSIDSRQPRHNAATMSTVENGIHSQELMATFWKEIHDMFPGSIPANIVFLPGEKLRADNYPGFGWAPEVLAKIDEMERSELLRARQEYTDLIPNEGLLVKLPGILLRLSSPYLRRQILGMDEPRAFYLSLQAKGIGQWMSAVSTTHAREPDFLSEVAQRLSQLAIIVPHEIIPESSPIIALLVEIYEETCTEKLRWRRNLSITNGSIWIIGRYDRNKRFKLAIAR</sequence>
<name>A0AAD9W764_PHOAM</name>
<proteinExistence type="predicted"/>
<comment type="caution">
    <text evidence="1">The sequence shown here is derived from an EMBL/GenBank/DDBJ whole genome shotgun (WGS) entry which is preliminary data.</text>
</comment>
<evidence type="ECO:0000313" key="1">
    <source>
        <dbReference type="EMBL" id="KAK2609446.1"/>
    </source>
</evidence>
<protein>
    <submittedName>
        <fullName evidence="1">Uncharacterized protein</fullName>
    </submittedName>
</protein>